<name>A0A1G4RFK8_9CAUL</name>
<dbReference type="RefSeq" id="WP_090646837.1">
    <property type="nucleotide sequence ID" value="NZ_CBCRYE010000004.1"/>
</dbReference>
<organism evidence="1 2">
    <name type="scientific">Asticcacaulis taihuensis</name>
    <dbReference type="NCBI Taxonomy" id="260084"/>
    <lineage>
        <taxon>Bacteria</taxon>
        <taxon>Pseudomonadati</taxon>
        <taxon>Pseudomonadota</taxon>
        <taxon>Alphaproteobacteria</taxon>
        <taxon>Caulobacterales</taxon>
        <taxon>Caulobacteraceae</taxon>
        <taxon>Asticcacaulis</taxon>
    </lineage>
</organism>
<protein>
    <recommendedName>
        <fullName evidence="3">2OG-Fe(II) oxygenase superfamily protein</fullName>
    </recommendedName>
</protein>
<dbReference type="InterPro" id="IPR045617">
    <property type="entry name" value="DUF6445"/>
</dbReference>
<accession>A0A1G4RFK8</accession>
<evidence type="ECO:0000313" key="2">
    <source>
        <dbReference type="Proteomes" id="UP000199150"/>
    </source>
</evidence>
<dbReference type="Pfam" id="PF20043">
    <property type="entry name" value="DUF6445"/>
    <property type="match status" value="1"/>
</dbReference>
<proteinExistence type="predicted"/>
<dbReference type="Proteomes" id="UP000199150">
    <property type="component" value="Unassembled WGS sequence"/>
</dbReference>
<sequence>MPDISNAEPILALNPQAQIEVIRFGEEGQSVLVADDVLLDPEALLSYAARSRFGTPPAGSKYPGLMAPVPPAYITLLADVLRQSMVQVFGMHPDLPLKTYGFFGLATLGLDQMARAQAAPHTDAHRLNSFATVHYLSPRPQGGTAFYRHKASGLELITPIRSDKFSYLRRQELAGADDQPVRDAFYDEILSIEPRFNRLILYRAGQLHSAKLDPDAPLGESPADGRLTANLFFNTEGF</sequence>
<evidence type="ECO:0008006" key="3">
    <source>
        <dbReference type="Google" id="ProtNLM"/>
    </source>
</evidence>
<dbReference type="OrthoDB" id="7630206at2"/>
<gene>
    <name evidence="1" type="ORF">SAMN02927928_1884</name>
</gene>
<dbReference type="AlphaFoldDB" id="A0A1G4RFK8"/>
<keyword evidence="2" id="KW-1185">Reference proteome</keyword>
<reference evidence="2" key="1">
    <citation type="submission" date="2016-10" db="EMBL/GenBank/DDBJ databases">
        <authorList>
            <person name="Varghese N."/>
            <person name="Submissions S."/>
        </authorList>
    </citation>
    <scope>NUCLEOTIDE SEQUENCE [LARGE SCALE GENOMIC DNA]</scope>
    <source>
        <strain evidence="2">CGMCC 1.3431</strain>
    </source>
</reference>
<dbReference type="STRING" id="260084.SAMN02927928_1884"/>
<evidence type="ECO:0000313" key="1">
    <source>
        <dbReference type="EMBL" id="SCW55712.1"/>
    </source>
</evidence>
<dbReference type="EMBL" id="FMTS01000002">
    <property type="protein sequence ID" value="SCW55712.1"/>
    <property type="molecule type" value="Genomic_DNA"/>
</dbReference>